<name>A0ABT6ZTP3_9ACTN</name>
<evidence type="ECO:0000313" key="2">
    <source>
        <dbReference type="EMBL" id="MDJ1132437.1"/>
    </source>
</evidence>
<reference evidence="2 3" key="1">
    <citation type="submission" date="2023-05" db="EMBL/GenBank/DDBJ databases">
        <title>Streptantibioticus silvisoli sp. nov., acidotolerant actinomycetes 1 from pine litter.</title>
        <authorList>
            <person name="Swiecimska M."/>
            <person name="Golinska P."/>
            <person name="Sangal V."/>
            <person name="Wachnowicz B."/>
            <person name="Goodfellow M."/>
        </authorList>
    </citation>
    <scope>NUCLEOTIDE SEQUENCE [LARGE SCALE GENOMIC DNA]</scope>
    <source>
        <strain evidence="2 3">DSM 42109</strain>
    </source>
</reference>
<sequence length="42" mass="4525">MTRPQYDADVVVVDDQLIADSQESQTASESQPECPVDEAGAE</sequence>
<keyword evidence="3" id="KW-1185">Reference proteome</keyword>
<dbReference type="EMBL" id="JANCPR020000008">
    <property type="protein sequence ID" value="MDJ1132437.1"/>
    <property type="molecule type" value="Genomic_DNA"/>
</dbReference>
<feature type="compositionally biased region" description="Polar residues" evidence="1">
    <location>
        <begin position="19"/>
        <end position="31"/>
    </location>
</feature>
<accession>A0ABT6ZTP3</accession>
<comment type="caution">
    <text evidence="2">The sequence shown here is derived from an EMBL/GenBank/DDBJ whole genome shotgun (WGS) entry which is preliminary data.</text>
</comment>
<organism evidence="2 3">
    <name type="scientific">Streptomyces iconiensis</name>
    <dbReference type="NCBI Taxonomy" id="1384038"/>
    <lineage>
        <taxon>Bacteria</taxon>
        <taxon>Bacillati</taxon>
        <taxon>Actinomycetota</taxon>
        <taxon>Actinomycetes</taxon>
        <taxon>Kitasatosporales</taxon>
        <taxon>Streptomycetaceae</taxon>
        <taxon>Streptomyces</taxon>
    </lineage>
</organism>
<gene>
    <name evidence="2" type="ORF">NMN56_010845</name>
</gene>
<dbReference type="Proteomes" id="UP001214441">
    <property type="component" value="Unassembled WGS sequence"/>
</dbReference>
<feature type="region of interest" description="Disordered" evidence="1">
    <location>
        <begin position="19"/>
        <end position="42"/>
    </location>
</feature>
<proteinExistence type="predicted"/>
<protein>
    <submittedName>
        <fullName evidence="2">Uncharacterized protein</fullName>
    </submittedName>
</protein>
<evidence type="ECO:0000313" key="3">
    <source>
        <dbReference type="Proteomes" id="UP001214441"/>
    </source>
</evidence>
<evidence type="ECO:0000256" key="1">
    <source>
        <dbReference type="SAM" id="MobiDB-lite"/>
    </source>
</evidence>
<dbReference type="RefSeq" id="WP_274038971.1">
    <property type="nucleotide sequence ID" value="NZ_JANCPR020000008.1"/>
</dbReference>